<evidence type="ECO:0000256" key="6">
    <source>
        <dbReference type="SAM" id="Phobius"/>
    </source>
</evidence>
<feature type="transmembrane region" description="Helical" evidence="6">
    <location>
        <begin position="107"/>
        <end position="130"/>
    </location>
</feature>
<dbReference type="PANTHER" id="PTHR42718:SF9">
    <property type="entry name" value="MAJOR FACILITATOR SUPERFAMILY MULTIDRUG TRANSPORTER MFSC"/>
    <property type="match status" value="1"/>
</dbReference>
<reference evidence="8 9" key="1">
    <citation type="submission" date="2016-10" db="EMBL/GenBank/DDBJ databases">
        <authorList>
            <person name="de Groot N.N."/>
        </authorList>
    </citation>
    <scope>NUCLEOTIDE SEQUENCE [LARGE SCALE GENOMIC DNA]</scope>
    <source>
        <strain evidence="8 9">DSM 22489</strain>
    </source>
</reference>
<sequence>METPLQTQAPTERPILGIFAVLLGASLATILGRLLSVGAADLRGALHLDFDGASWISTSYNVGLMFIGPFSVYLGGLLGARRVLLACAVAFSVICFALPLVPHLPAMIVLLSLAGLTAGTFYPLTLSFVLRNLPQKYLLFGIAAYAIDIVVTTHVAHSYESWLIQNLSWRWIFWTESIATPCMAVLIYFGIPRQPLPVPKPGQPRPSWRGFLYFSAGAACLYAALDQGQRLDWWRSRSFIAMVLIGSAFMAAALLRHIMRPHPLINFAFLREGNSFLLAVTLFFFRFALLSTVVLVPTYLGSVAGYSPEQVGPVLLWVAIPQLIVGIVAIALLGRVDSRLILASGFGLVAAACIANARLSATWSGSTFRATQLVLSLGEALAFSGLVGTIILELVNSGALTRGIDVLTFSGFFQSIRLLGGEVGSTFIQYFLQKREQFHSNTLGLHVQAGSAETMHRSFGLTAAMLQESSTPTTAAGRAATLLALTVRRQAFTLAIADCFRLVAVASIVCMLVVACMTTLKLQYKQVTSAPPSAS</sequence>
<protein>
    <submittedName>
        <fullName evidence="8">MFS transporter, DHA2 family, multidrug resistance protein</fullName>
    </submittedName>
</protein>
<dbReference type="InterPro" id="IPR011701">
    <property type="entry name" value="MFS"/>
</dbReference>
<organism evidence="8 9">
    <name type="scientific">Bryocella elongata</name>
    <dbReference type="NCBI Taxonomy" id="863522"/>
    <lineage>
        <taxon>Bacteria</taxon>
        <taxon>Pseudomonadati</taxon>
        <taxon>Acidobacteriota</taxon>
        <taxon>Terriglobia</taxon>
        <taxon>Terriglobales</taxon>
        <taxon>Acidobacteriaceae</taxon>
        <taxon>Bryocella</taxon>
    </lineage>
</organism>
<evidence type="ECO:0000313" key="8">
    <source>
        <dbReference type="EMBL" id="SEF90454.1"/>
    </source>
</evidence>
<feature type="transmembrane region" description="Helical" evidence="6">
    <location>
        <begin position="499"/>
        <end position="520"/>
    </location>
</feature>
<feature type="transmembrane region" description="Helical" evidence="6">
    <location>
        <begin position="276"/>
        <end position="302"/>
    </location>
</feature>
<dbReference type="SUPFAM" id="SSF103473">
    <property type="entry name" value="MFS general substrate transporter"/>
    <property type="match status" value="1"/>
</dbReference>
<dbReference type="InterPro" id="IPR036259">
    <property type="entry name" value="MFS_trans_sf"/>
</dbReference>
<feature type="transmembrane region" description="Helical" evidence="6">
    <location>
        <begin position="210"/>
        <end position="225"/>
    </location>
</feature>
<dbReference type="Proteomes" id="UP000236728">
    <property type="component" value="Unassembled WGS sequence"/>
</dbReference>
<dbReference type="GO" id="GO:0022857">
    <property type="term" value="F:transmembrane transporter activity"/>
    <property type="evidence" value="ECO:0007669"/>
    <property type="project" value="InterPro"/>
</dbReference>
<dbReference type="Pfam" id="PF07690">
    <property type="entry name" value="MFS_1"/>
    <property type="match status" value="1"/>
</dbReference>
<feature type="transmembrane region" description="Helical" evidence="6">
    <location>
        <begin position="373"/>
        <end position="395"/>
    </location>
</feature>
<feature type="transmembrane region" description="Helical" evidence="6">
    <location>
        <begin position="15"/>
        <end position="35"/>
    </location>
</feature>
<feature type="transmembrane region" description="Helical" evidence="6">
    <location>
        <begin position="137"/>
        <end position="159"/>
    </location>
</feature>
<feature type="domain" description="Major facilitator superfamily (MFS) profile" evidence="7">
    <location>
        <begin position="17"/>
        <end position="492"/>
    </location>
</feature>
<dbReference type="EMBL" id="FNVA01000002">
    <property type="protein sequence ID" value="SEF90454.1"/>
    <property type="molecule type" value="Genomic_DNA"/>
</dbReference>
<dbReference type="InterPro" id="IPR020846">
    <property type="entry name" value="MFS_dom"/>
</dbReference>
<evidence type="ECO:0000256" key="2">
    <source>
        <dbReference type="ARBA" id="ARBA00022448"/>
    </source>
</evidence>
<evidence type="ECO:0000256" key="1">
    <source>
        <dbReference type="ARBA" id="ARBA00004141"/>
    </source>
</evidence>
<feature type="transmembrane region" description="Helical" evidence="6">
    <location>
        <begin position="340"/>
        <end position="361"/>
    </location>
</feature>
<evidence type="ECO:0000259" key="7">
    <source>
        <dbReference type="PROSITE" id="PS50850"/>
    </source>
</evidence>
<evidence type="ECO:0000256" key="5">
    <source>
        <dbReference type="ARBA" id="ARBA00023136"/>
    </source>
</evidence>
<dbReference type="PROSITE" id="PS50850">
    <property type="entry name" value="MFS"/>
    <property type="match status" value="1"/>
</dbReference>
<dbReference type="AlphaFoldDB" id="A0A1H5VT95"/>
<keyword evidence="4 6" id="KW-1133">Transmembrane helix</keyword>
<proteinExistence type="predicted"/>
<dbReference type="Gene3D" id="1.20.1250.20">
    <property type="entry name" value="MFS general substrate transporter like domains"/>
    <property type="match status" value="1"/>
</dbReference>
<feature type="transmembrane region" description="Helical" evidence="6">
    <location>
        <begin position="171"/>
        <end position="189"/>
    </location>
</feature>
<dbReference type="GO" id="GO:0016020">
    <property type="term" value="C:membrane"/>
    <property type="evidence" value="ECO:0007669"/>
    <property type="project" value="UniProtKB-SubCell"/>
</dbReference>
<keyword evidence="2" id="KW-0813">Transport</keyword>
<accession>A0A1H5VT95</accession>
<feature type="transmembrane region" description="Helical" evidence="6">
    <location>
        <begin position="237"/>
        <end position="255"/>
    </location>
</feature>
<evidence type="ECO:0000256" key="3">
    <source>
        <dbReference type="ARBA" id="ARBA00022692"/>
    </source>
</evidence>
<comment type="subcellular location">
    <subcellularLocation>
        <location evidence="1">Membrane</location>
        <topology evidence="1">Multi-pass membrane protein</topology>
    </subcellularLocation>
</comment>
<dbReference type="RefSeq" id="WP_103932254.1">
    <property type="nucleotide sequence ID" value="NZ_FNVA01000002.1"/>
</dbReference>
<name>A0A1H5VT95_9BACT</name>
<dbReference type="PANTHER" id="PTHR42718">
    <property type="entry name" value="MAJOR FACILITATOR SUPERFAMILY MULTIDRUG TRANSPORTER MFSC"/>
    <property type="match status" value="1"/>
</dbReference>
<feature type="transmembrane region" description="Helical" evidence="6">
    <location>
        <begin position="83"/>
        <end position="101"/>
    </location>
</feature>
<keyword evidence="9" id="KW-1185">Reference proteome</keyword>
<dbReference type="OrthoDB" id="9812221at2"/>
<keyword evidence="5 6" id="KW-0472">Membrane</keyword>
<keyword evidence="3 6" id="KW-0812">Transmembrane</keyword>
<feature type="transmembrane region" description="Helical" evidence="6">
    <location>
        <begin position="314"/>
        <end position="333"/>
    </location>
</feature>
<gene>
    <name evidence="8" type="ORF">SAMN05421819_1301</name>
</gene>
<evidence type="ECO:0000313" key="9">
    <source>
        <dbReference type="Proteomes" id="UP000236728"/>
    </source>
</evidence>
<evidence type="ECO:0000256" key="4">
    <source>
        <dbReference type="ARBA" id="ARBA00022989"/>
    </source>
</evidence>
<feature type="transmembrane region" description="Helical" evidence="6">
    <location>
        <begin position="55"/>
        <end position="76"/>
    </location>
</feature>